<comment type="caution">
    <text evidence="2">The sequence shown here is derived from an EMBL/GenBank/DDBJ whole genome shotgun (WGS) entry which is preliminary data.</text>
</comment>
<dbReference type="NCBIfam" id="TIGR02907">
    <property type="entry name" value="spore_VI_D"/>
    <property type="match status" value="1"/>
</dbReference>
<feature type="domain" description="LysM" evidence="1">
    <location>
        <begin position="310"/>
        <end position="353"/>
    </location>
</feature>
<evidence type="ECO:0000259" key="1">
    <source>
        <dbReference type="PROSITE" id="PS51782"/>
    </source>
</evidence>
<reference evidence="2 3" key="1">
    <citation type="submission" date="2020-08" db="EMBL/GenBank/DDBJ databases">
        <title>Genomic Encyclopedia of Type Strains, Phase IV (KMG-IV): sequencing the most valuable type-strain genomes for metagenomic binning, comparative biology and taxonomic classification.</title>
        <authorList>
            <person name="Goeker M."/>
        </authorList>
    </citation>
    <scope>NUCLEOTIDE SEQUENCE [LARGE SCALE GENOMIC DNA]</scope>
    <source>
        <strain evidence="2 3">DSM 19612</strain>
    </source>
</reference>
<dbReference type="Pfam" id="PF01476">
    <property type="entry name" value="LysM"/>
    <property type="match status" value="1"/>
</dbReference>
<dbReference type="CDD" id="cd00118">
    <property type="entry name" value="LysM"/>
    <property type="match status" value="1"/>
</dbReference>
<proteinExistence type="predicted"/>
<sequence length="363" mass="42357">MTQDHRNVFTFDLNELLWFEKGQEVQELIGIALEPDITINENEDYVSVRGVIELTGEYMPTISEQGEKYEDQVVSFQDHSTKNFIRDIRSFDDGLNEFHYNIPVEITIPKYRVSSLDDVLVEIDYFDYEIPDTSHLKLQAQVVISGIEQDQAYSPRTEEEVQEEATDNTWDEVSQPFSFDMKFEEDEESSSILEEDSPIEELLVEESRDEEEPVEQKEKEKGRDLWFKKKSQSFGEFFGNKEEVEEELEDSPFESPFDSSYESSNVESPTLEVEYHMEGNDESPSPDSRENAVYLVNMFDREEDTYSRIRMCIVQDSDTLDTIAKRYSIPKMSLVRYNNLESEVLNAGEILYIPQQKPQKDPS</sequence>
<dbReference type="RefSeq" id="WP_174494507.1">
    <property type="nucleotide sequence ID" value="NZ_CADDWK010000001.1"/>
</dbReference>
<protein>
    <submittedName>
        <fullName evidence="2">Stage VI sporulation protein D</fullName>
    </submittedName>
</protein>
<name>A0A841PT15_9BACI</name>
<dbReference type="InterPro" id="IPR036779">
    <property type="entry name" value="LysM_dom_sf"/>
</dbReference>
<keyword evidence="3" id="KW-1185">Reference proteome</keyword>
<dbReference type="AlphaFoldDB" id="A0A841PT15"/>
<dbReference type="Pfam" id="PF20918">
    <property type="entry name" value="SPOCS_spoVID-N"/>
    <property type="match status" value="1"/>
</dbReference>
<evidence type="ECO:0000313" key="3">
    <source>
        <dbReference type="Proteomes" id="UP000581688"/>
    </source>
</evidence>
<dbReference type="Proteomes" id="UP000581688">
    <property type="component" value="Unassembled WGS sequence"/>
</dbReference>
<dbReference type="PROSITE" id="PS51782">
    <property type="entry name" value="LYSM"/>
    <property type="match status" value="1"/>
</dbReference>
<evidence type="ECO:0000313" key="2">
    <source>
        <dbReference type="EMBL" id="MBB6451930.1"/>
    </source>
</evidence>
<dbReference type="Gene3D" id="3.10.350.10">
    <property type="entry name" value="LysM domain"/>
    <property type="match status" value="1"/>
</dbReference>
<gene>
    <name evidence="2" type="ORF">HNQ94_000351</name>
</gene>
<dbReference type="SMART" id="SM00257">
    <property type="entry name" value="LysM"/>
    <property type="match status" value="1"/>
</dbReference>
<accession>A0A841PT15</accession>
<organism evidence="2 3">
    <name type="scientific">Salirhabdus euzebyi</name>
    <dbReference type="NCBI Taxonomy" id="394506"/>
    <lineage>
        <taxon>Bacteria</taxon>
        <taxon>Bacillati</taxon>
        <taxon>Bacillota</taxon>
        <taxon>Bacilli</taxon>
        <taxon>Bacillales</taxon>
        <taxon>Bacillaceae</taxon>
        <taxon>Salirhabdus</taxon>
    </lineage>
</organism>
<dbReference type="InterPro" id="IPR014256">
    <property type="entry name" value="Spore_VI_D"/>
</dbReference>
<dbReference type="InterPro" id="IPR048862">
    <property type="entry name" value="SPOCS_spoVID_N"/>
</dbReference>
<dbReference type="InterPro" id="IPR018392">
    <property type="entry name" value="LysM"/>
</dbReference>
<dbReference type="SUPFAM" id="SSF54106">
    <property type="entry name" value="LysM domain"/>
    <property type="match status" value="1"/>
</dbReference>
<dbReference type="EMBL" id="JACHGH010000001">
    <property type="protein sequence ID" value="MBB6451930.1"/>
    <property type="molecule type" value="Genomic_DNA"/>
</dbReference>